<evidence type="ECO:0000256" key="2">
    <source>
        <dbReference type="ARBA" id="ARBA00023125"/>
    </source>
</evidence>
<evidence type="ECO:0000256" key="1">
    <source>
        <dbReference type="ARBA" id="ARBA00023015"/>
    </source>
</evidence>
<dbReference type="CDD" id="cd07377">
    <property type="entry name" value="WHTH_GntR"/>
    <property type="match status" value="1"/>
</dbReference>
<dbReference type="PANTHER" id="PTHR43537">
    <property type="entry name" value="TRANSCRIPTIONAL REGULATOR, GNTR FAMILY"/>
    <property type="match status" value="1"/>
</dbReference>
<dbReference type="InterPro" id="IPR000524">
    <property type="entry name" value="Tscrpt_reg_HTH_GntR"/>
</dbReference>
<evidence type="ECO:0000313" key="5">
    <source>
        <dbReference type="EMBL" id="KIX12764.1"/>
    </source>
</evidence>
<dbReference type="SUPFAM" id="SSF46785">
    <property type="entry name" value="Winged helix' DNA-binding domain"/>
    <property type="match status" value="1"/>
</dbReference>
<dbReference type="InParanoid" id="A0A0D2J3I5"/>
<comment type="caution">
    <text evidence="5">The sequence shown here is derived from an EMBL/GenBank/DDBJ whole genome shotgun (WGS) entry which is preliminary data.</text>
</comment>
<organism evidence="5 6">
    <name type="scientific">Dethiosulfatarculus sandiegensis</name>
    <dbReference type="NCBI Taxonomy" id="1429043"/>
    <lineage>
        <taxon>Bacteria</taxon>
        <taxon>Pseudomonadati</taxon>
        <taxon>Thermodesulfobacteriota</taxon>
        <taxon>Desulfarculia</taxon>
        <taxon>Desulfarculales</taxon>
        <taxon>Desulfarculaceae</taxon>
        <taxon>Dethiosulfatarculus</taxon>
    </lineage>
</organism>
<gene>
    <name evidence="5" type="ORF">X474_17120</name>
</gene>
<dbReference type="Pfam" id="PF00392">
    <property type="entry name" value="GntR"/>
    <property type="match status" value="1"/>
</dbReference>
<dbReference type="InterPro" id="IPR008920">
    <property type="entry name" value="TF_FadR/GntR_C"/>
</dbReference>
<dbReference type="InterPro" id="IPR036388">
    <property type="entry name" value="WH-like_DNA-bd_sf"/>
</dbReference>
<dbReference type="PRINTS" id="PR00035">
    <property type="entry name" value="HTHGNTR"/>
</dbReference>
<protein>
    <submittedName>
        <fullName evidence="5">GntR family transcriptional regulator</fullName>
    </submittedName>
</protein>
<evidence type="ECO:0000259" key="4">
    <source>
        <dbReference type="PROSITE" id="PS50949"/>
    </source>
</evidence>
<dbReference type="InterPro" id="IPR036390">
    <property type="entry name" value="WH_DNA-bd_sf"/>
</dbReference>
<dbReference type="PROSITE" id="PS50949">
    <property type="entry name" value="HTH_GNTR"/>
    <property type="match status" value="1"/>
</dbReference>
<dbReference type="GO" id="GO:0003700">
    <property type="term" value="F:DNA-binding transcription factor activity"/>
    <property type="evidence" value="ECO:0007669"/>
    <property type="project" value="InterPro"/>
</dbReference>
<dbReference type="PATRIC" id="fig|1429043.3.peg.3620"/>
<dbReference type="Pfam" id="PF07729">
    <property type="entry name" value="FCD"/>
    <property type="match status" value="1"/>
</dbReference>
<dbReference type="STRING" id="1429043.X474_17120"/>
<accession>A0A0D2J3I5</accession>
<dbReference type="SMART" id="SM00345">
    <property type="entry name" value="HTH_GNTR"/>
    <property type="match status" value="1"/>
</dbReference>
<dbReference type="Proteomes" id="UP000032233">
    <property type="component" value="Unassembled WGS sequence"/>
</dbReference>
<keyword evidence="3" id="KW-0804">Transcription</keyword>
<name>A0A0D2J3I5_9BACT</name>
<dbReference type="Gene3D" id="1.10.10.10">
    <property type="entry name" value="Winged helix-like DNA-binding domain superfamily/Winged helix DNA-binding domain"/>
    <property type="match status" value="1"/>
</dbReference>
<proteinExistence type="predicted"/>
<dbReference type="AlphaFoldDB" id="A0A0D2J3I5"/>
<evidence type="ECO:0000256" key="3">
    <source>
        <dbReference type="ARBA" id="ARBA00023163"/>
    </source>
</evidence>
<feature type="domain" description="HTH gntR-type" evidence="4">
    <location>
        <begin position="8"/>
        <end position="78"/>
    </location>
</feature>
<evidence type="ECO:0000313" key="6">
    <source>
        <dbReference type="Proteomes" id="UP000032233"/>
    </source>
</evidence>
<keyword evidence="1" id="KW-0805">Transcription regulation</keyword>
<dbReference type="PANTHER" id="PTHR43537:SF5">
    <property type="entry name" value="UXU OPERON TRANSCRIPTIONAL REGULATOR"/>
    <property type="match status" value="1"/>
</dbReference>
<sequence length="249" mass="28107">MQKIRRIPSLYEEVVDRIKKAIFAGEYRSGEVLPSEVEMAEQLGVSRPVVREAYKSLQSLGFLEIRRGTKGGAFVCDLDNLSFAENISDLIRLGKISIDNLVATRLFLEPEIGRLAATHATLEQLDGLAEIAQEYADVTNPRDQIRLNSKFHRFIGRACGNPLFSVLLDSIMDFTETFLESICPQNKVLHQPQEHMAIHAALCARDQDLARELVHKHISNISTRMHNLQNSYLKGFSEQESKQESEPEG</sequence>
<dbReference type="GO" id="GO:0003677">
    <property type="term" value="F:DNA binding"/>
    <property type="evidence" value="ECO:0007669"/>
    <property type="project" value="UniProtKB-KW"/>
</dbReference>
<keyword evidence="6" id="KW-1185">Reference proteome</keyword>
<dbReference type="InterPro" id="IPR011711">
    <property type="entry name" value="GntR_C"/>
</dbReference>
<dbReference type="EMBL" id="AZAC01000023">
    <property type="protein sequence ID" value="KIX12764.1"/>
    <property type="molecule type" value="Genomic_DNA"/>
</dbReference>
<keyword evidence="2" id="KW-0238">DNA-binding</keyword>
<dbReference type="SMART" id="SM00895">
    <property type="entry name" value="FCD"/>
    <property type="match status" value="1"/>
</dbReference>
<dbReference type="Gene3D" id="1.20.120.530">
    <property type="entry name" value="GntR ligand-binding domain-like"/>
    <property type="match status" value="1"/>
</dbReference>
<reference evidence="5 6" key="1">
    <citation type="submission" date="2013-11" db="EMBL/GenBank/DDBJ databases">
        <title>Metagenomic analysis of a methanogenic consortium involved in long chain n-alkane degradation.</title>
        <authorList>
            <person name="Davidova I.A."/>
            <person name="Callaghan A.V."/>
            <person name="Wawrik B."/>
            <person name="Pruitt S."/>
            <person name="Marks C."/>
            <person name="Duncan K.E."/>
            <person name="Suflita J.M."/>
        </authorList>
    </citation>
    <scope>NUCLEOTIDE SEQUENCE [LARGE SCALE GENOMIC DNA]</scope>
    <source>
        <strain evidence="5 6">SPR</strain>
    </source>
</reference>
<dbReference type="SUPFAM" id="SSF48008">
    <property type="entry name" value="GntR ligand-binding domain-like"/>
    <property type="match status" value="1"/>
</dbReference>